<evidence type="ECO:0000313" key="1">
    <source>
        <dbReference type="EMBL" id="BBH08271.1"/>
    </source>
</evidence>
<accession>A0A4Y1RV86</accession>
<gene>
    <name evidence="1" type="ORF">Prudu_020411</name>
</gene>
<name>A0A4Y1RV86_PRUDU</name>
<protein>
    <submittedName>
        <fullName evidence="1">Uncharacterized protein</fullName>
    </submittedName>
</protein>
<dbReference type="PANTHER" id="PTHR48221:SF2">
    <property type="entry name" value="ACYL-COA SYNTHETASE FAMILY PROTEIN"/>
    <property type="match status" value="1"/>
</dbReference>
<reference evidence="1" key="1">
    <citation type="journal article" date="2019" name="Science">
        <title>Mutation of a bHLH transcription factor allowed almond domestication.</title>
        <authorList>
            <person name="Sanchez-Perez R."/>
            <person name="Pavan S."/>
            <person name="Mazzeo R."/>
            <person name="Moldovan C."/>
            <person name="Aiese Cigliano R."/>
            <person name="Del Cueto J."/>
            <person name="Ricciardi F."/>
            <person name="Lotti C."/>
            <person name="Ricciardi L."/>
            <person name="Dicenta F."/>
            <person name="Lopez-Marques R.L."/>
            <person name="Lindberg Moller B."/>
        </authorList>
    </citation>
    <scope>NUCLEOTIDE SEQUENCE</scope>
</reference>
<dbReference type="AlphaFoldDB" id="A0A4Y1RV86"/>
<dbReference type="EMBL" id="AP019303">
    <property type="protein sequence ID" value="BBH08271.1"/>
    <property type="molecule type" value="Genomic_DNA"/>
</dbReference>
<feature type="non-terminal residue" evidence="1">
    <location>
        <position position="1"/>
    </location>
</feature>
<proteinExistence type="predicted"/>
<organism evidence="1">
    <name type="scientific">Prunus dulcis</name>
    <name type="common">Almond</name>
    <name type="synonym">Amygdalus dulcis</name>
    <dbReference type="NCBI Taxonomy" id="3755"/>
    <lineage>
        <taxon>Eukaryota</taxon>
        <taxon>Viridiplantae</taxon>
        <taxon>Streptophyta</taxon>
        <taxon>Embryophyta</taxon>
        <taxon>Tracheophyta</taxon>
        <taxon>Spermatophyta</taxon>
        <taxon>Magnoliopsida</taxon>
        <taxon>eudicotyledons</taxon>
        <taxon>Gunneridae</taxon>
        <taxon>Pentapetalae</taxon>
        <taxon>rosids</taxon>
        <taxon>fabids</taxon>
        <taxon>Rosales</taxon>
        <taxon>Rosaceae</taxon>
        <taxon>Amygdaloideae</taxon>
        <taxon>Amygdaleae</taxon>
        <taxon>Prunus</taxon>
    </lineage>
</organism>
<sequence>SQSPSPQFTMTTLPEITDLFARLASRLKSLNDTLFSPHTAKEELDEAALDLSISKLNHSLNPNGNSRVRVLDTVLSLMCFKAPQVFDSGIEYLVKTIVAVLLSSIRCKVLRSPKDEILLIGSSISHRDCGHLIEAAADILEKLEDMVGKLSDSLLCAIVRVVVSSASLYRQLSRPVFDVKSVDAKKTLTSKLLCHFPREKSLDNNKIPFRLLLWYLDPLILKRDVSNILQETIDRPFLCLSKEFRESNDWLSVITSLVLSPIMFVEARALLHRWFLVTGLASVLELLIQLVAVVLDVVSRPMFWDISLEVGAKLQFSNAYFPYNQRLLRILTGPLSYEGLLQLVHETNEPVPCAQQQLCPTFKPTAVKVSTIDDKSLW</sequence>
<dbReference type="PANTHER" id="PTHR48221">
    <property type="entry name" value="ACYL-COA SYNTHETASE FAMILY PROTEIN"/>
    <property type="match status" value="1"/>
</dbReference>